<accession>A0A1X7AFT4</accession>
<dbReference type="EMBL" id="FWPT01000002">
    <property type="protein sequence ID" value="SMA38211.1"/>
    <property type="molecule type" value="Genomic_DNA"/>
</dbReference>
<dbReference type="Proteomes" id="UP000196573">
    <property type="component" value="Unassembled WGS sequence"/>
</dbReference>
<proteinExistence type="predicted"/>
<evidence type="ECO:0000256" key="1">
    <source>
        <dbReference type="SAM" id="SignalP"/>
    </source>
</evidence>
<keyword evidence="3" id="KW-1185">Reference proteome</keyword>
<protein>
    <submittedName>
        <fullName evidence="2">Uncharacterized protein</fullName>
    </submittedName>
</protein>
<dbReference type="AlphaFoldDB" id="A0A1X7AFT4"/>
<feature type="chain" id="PRO_5012259454" evidence="1">
    <location>
        <begin position="30"/>
        <end position="155"/>
    </location>
</feature>
<evidence type="ECO:0000313" key="2">
    <source>
        <dbReference type="EMBL" id="SMA38211.1"/>
    </source>
</evidence>
<keyword evidence="1" id="KW-0732">Signal</keyword>
<feature type="signal peptide" evidence="1">
    <location>
        <begin position="1"/>
        <end position="29"/>
    </location>
</feature>
<name>A0A1X7AFT4_9GAMM</name>
<evidence type="ECO:0000313" key="3">
    <source>
        <dbReference type="Proteomes" id="UP000196573"/>
    </source>
</evidence>
<organism evidence="2 3">
    <name type="scientific">Parendozoicomonas haliclonae</name>
    <dbReference type="NCBI Taxonomy" id="1960125"/>
    <lineage>
        <taxon>Bacteria</taxon>
        <taxon>Pseudomonadati</taxon>
        <taxon>Pseudomonadota</taxon>
        <taxon>Gammaproteobacteria</taxon>
        <taxon>Oceanospirillales</taxon>
        <taxon>Endozoicomonadaceae</taxon>
        <taxon>Parendozoicomonas</taxon>
    </lineage>
</organism>
<reference evidence="2 3" key="1">
    <citation type="submission" date="2017-03" db="EMBL/GenBank/DDBJ databases">
        <authorList>
            <person name="Afonso C.L."/>
            <person name="Miller P.J."/>
            <person name="Scott M.A."/>
            <person name="Spackman E."/>
            <person name="Goraichik I."/>
            <person name="Dimitrov K.M."/>
            <person name="Suarez D.L."/>
            <person name="Swayne D.E."/>
        </authorList>
    </citation>
    <scope>NUCLEOTIDE SEQUENCE [LARGE SCALE GENOMIC DNA]</scope>
    <source>
        <strain evidence="2">SB41UT1</strain>
    </source>
</reference>
<sequence>MFARKYINTFCGGTVMAALMAIGSSQIQADERNSYDQLKDCYFGPASCKVTFNFQQCKPMVPVTDAVTKSAERILEANLTNWQPYHLMGEDKINHDIILTNHFRYFINFDADPVWATESIVASETGDIYIVFHTDSTKYLLSKCTPNAFSIYQQE</sequence>
<gene>
    <name evidence="2" type="ORF">EHSB41UT_00853</name>
</gene>
<dbReference type="RefSeq" id="WP_087107245.1">
    <property type="nucleotide sequence ID" value="NZ_FWPT01000002.1"/>
</dbReference>